<evidence type="ECO:0000259" key="12">
    <source>
        <dbReference type="PROSITE" id="PS51017"/>
    </source>
</evidence>
<organism evidence="13 14">
    <name type="scientific">Nicotiana tabacum</name>
    <name type="common">Common tobacco</name>
    <dbReference type="NCBI Taxonomy" id="4097"/>
    <lineage>
        <taxon>Eukaryota</taxon>
        <taxon>Viridiplantae</taxon>
        <taxon>Streptophyta</taxon>
        <taxon>Embryophyta</taxon>
        <taxon>Tracheophyta</taxon>
        <taxon>Spermatophyta</taxon>
        <taxon>Magnoliopsida</taxon>
        <taxon>eudicotyledons</taxon>
        <taxon>Gunneridae</taxon>
        <taxon>Pentapetalae</taxon>
        <taxon>asterids</taxon>
        <taxon>lamiids</taxon>
        <taxon>Solanales</taxon>
        <taxon>Solanaceae</taxon>
        <taxon>Nicotianoideae</taxon>
        <taxon>Nicotianeae</taxon>
        <taxon>Nicotiana</taxon>
    </lineage>
</organism>
<dbReference type="PANTHER" id="PTHR31717">
    <property type="entry name" value="ZINC FINGER PROTEIN CONSTANS-LIKE 10"/>
    <property type="match status" value="1"/>
</dbReference>
<dbReference type="PROSITE" id="PS51017">
    <property type="entry name" value="CCT"/>
    <property type="match status" value="1"/>
</dbReference>
<sequence>MSQRSSGDSRPCDFCNQQIAVLYCRADSAKLCLFCDQHVHSANALSKKHIRSQICDNCGSEPVSIRCATDNLVLCQECDWDAHGSCAHDRTPVEGFSGCPCASELASAWGLDIEAKKPPTPTHLQPTWNGFLEPCNWMCKDVIPPPSSVLLKDLMVPNANNNNSGIYSTTREVGRKQNPTCGKQKQVILKQLIELFKRDLADGVGGGSEDLVPKTPNGSSDWQGNVNVTEGSDAVMGGVNQQLEPQSVPFTSLLMMQKPHNSKNSDRMVEGNILSSGNSYVQNTQIWDFNLGQLRSHEQSSSVEADYSESDMAYMMKSYGELIKGTSLATSKGLELSGINRSVAHEDMTAFSNNSNNRGGSQGPATSESNNLPIIKLSSDSGYAKRKCCGVSKDLNFMEQSIFVGGENTGEEILKADMELLAKNRGNAMQRYKEKKKTRRYDKHIRYESRKARADTRKRVKGRFVKANEAPDG</sequence>
<reference evidence="14" key="2">
    <citation type="submission" date="2025-08" db="UniProtKB">
        <authorList>
            <consortium name="RefSeq"/>
        </authorList>
    </citation>
    <scope>IDENTIFICATION</scope>
    <source>
        <tissue evidence="14">Leaf</tissue>
    </source>
</reference>
<dbReference type="GO" id="GO:0005634">
    <property type="term" value="C:nucleus"/>
    <property type="evidence" value="ECO:0007669"/>
    <property type="project" value="UniProtKB-SubCell"/>
</dbReference>
<keyword evidence="4" id="KW-0677">Repeat</keyword>
<dbReference type="SMART" id="SM00336">
    <property type="entry name" value="BBOX"/>
    <property type="match status" value="2"/>
</dbReference>
<dbReference type="RefSeq" id="XP_016500065.1">
    <property type="nucleotide sequence ID" value="XM_016644579.1"/>
</dbReference>
<dbReference type="GO" id="GO:0006355">
    <property type="term" value="P:regulation of DNA-templated transcription"/>
    <property type="evidence" value="ECO:0007669"/>
    <property type="project" value="UniProtKB-ARBA"/>
</dbReference>
<dbReference type="STRING" id="4097.A0A1S4CFW6"/>
<comment type="similarity">
    <text evidence="2">Belongs to the CONSTANS family.</text>
</comment>
<evidence type="ECO:0000313" key="13">
    <source>
        <dbReference type="Proteomes" id="UP000790787"/>
    </source>
</evidence>
<accession>A0A1S4CFW6</accession>
<dbReference type="PANTHER" id="PTHR31717:SF45">
    <property type="entry name" value="ZINC FINGER PROTEIN CONSTANS-LIKE 14-RELATED"/>
    <property type="match status" value="1"/>
</dbReference>
<keyword evidence="6" id="KW-0862">Zinc</keyword>
<dbReference type="InterPro" id="IPR049808">
    <property type="entry name" value="CONSTANS-like_Bbox1"/>
</dbReference>
<dbReference type="Proteomes" id="UP000790787">
    <property type="component" value="Chromosome 5"/>
</dbReference>
<dbReference type="InterPro" id="IPR000315">
    <property type="entry name" value="Znf_B-box"/>
</dbReference>
<evidence type="ECO:0000256" key="10">
    <source>
        <dbReference type="SAM" id="MobiDB-lite"/>
    </source>
</evidence>
<dbReference type="AlphaFoldDB" id="A0A1S4CFW6"/>
<name>A0A1S4CFW6_TOBAC</name>
<reference evidence="13" key="1">
    <citation type="journal article" date="2014" name="Nat. Commun.">
        <title>The tobacco genome sequence and its comparison with those of tomato and potato.</title>
        <authorList>
            <person name="Sierro N."/>
            <person name="Battey J.N."/>
            <person name="Ouadi S."/>
            <person name="Bakaher N."/>
            <person name="Bovet L."/>
            <person name="Willig A."/>
            <person name="Goepfert S."/>
            <person name="Peitsch M.C."/>
            <person name="Ivanov N.V."/>
        </authorList>
    </citation>
    <scope>NUCLEOTIDE SEQUENCE [LARGE SCALE GENOMIC DNA]</scope>
</reference>
<dbReference type="PROSITE" id="PS50119">
    <property type="entry name" value="ZF_BBOX"/>
    <property type="match status" value="2"/>
</dbReference>
<evidence type="ECO:0000256" key="5">
    <source>
        <dbReference type="ARBA" id="ARBA00022771"/>
    </source>
</evidence>
<evidence type="ECO:0000256" key="6">
    <source>
        <dbReference type="ARBA" id="ARBA00022833"/>
    </source>
</evidence>
<evidence type="ECO:0000259" key="11">
    <source>
        <dbReference type="PROSITE" id="PS50119"/>
    </source>
</evidence>
<dbReference type="GeneID" id="107818548"/>
<dbReference type="OMA" id="MIKNFGE"/>
<protein>
    <submittedName>
        <fullName evidence="14">Zinc finger protein CONSTANS-LIKE 14-like</fullName>
    </submittedName>
</protein>
<keyword evidence="13" id="KW-1185">Reference proteome</keyword>
<dbReference type="GO" id="GO:0008270">
    <property type="term" value="F:zinc ion binding"/>
    <property type="evidence" value="ECO:0007669"/>
    <property type="project" value="UniProtKB-KW"/>
</dbReference>
<dbReference type="Pfam" id="PF06203">
    <property type="entry name" value="CCT"/>
    <property type="match status" value="1"/>
</dbReference>
<feature type="domain" description="B box-type" evidence="11">
    <location>
        <begin position="50"/>
        <end position="93"/>
    </location>
</feature>
<keyword evidence="7 9" id="KW-0539">Nucleus</keyword>
<evidence type="ECO:0000256" key="4">
    <source>
        <dbReference type="ARBA" id="ARBA00022737"/>
    </source>
</evidence>
<dbReference type="InterPro" id="IPR010402">
    <property type="entry name" value="CCT_domain"/>
</dbReference>
<dbReference type="PaxDb" id="4097-A0A1S4CFW6"/>
<dbReference type="Pfam" id="PF00643">
    <property type="entry name" value="zf-B_box"/>
    <property type="match status" value="1"/>
</dbReference>
<dbReference type="OrthoDB" id="153872at2759"/>
<gene>
    <name evidence="14" type="primary">LOC107818548</name>
</gene>
<keyword evidence="5 8" id="KW-0863">Zinc-finger</keyword>
<keyword evidence="3" id="KW-0479">Metal-binding</keyword>
<dbReference type="SMR" id="A0A1S4CFW6"/>
<dbReference type="CDD" id="cd19821">
    <property type="entry name" value="Bbox1_BBX-like"/>
    <property type="match status" value="1"/>
</dbReference>
<proteinExistence type="inferred from homology"/>
<dbReference type="KEGG" id="nta:107818548"/>
<evidence type="ECO:0000256" key="2">
    <source>
        <dbReference type="ARBA" id="ARBA00010024"/>
    </source>
</evidence>
<evidence type="ECO:0000256" key="9">
    <source>
        <dbReference type="PROSITE-ProRule" id="PRU00357"/>
    </source>
</evidence>
<evidence type="ECO:0000313" key="14">
    <source>
        <dbReference type="RefSeq" id="XP_016500065.1"/>
    </source>
</evidence>
<dbReference type="RefSeq" id="XP_016500065.1">
    <property type="nucleotide sequence ID" value="XM_016644579.2"/>
</dbReference>
<feature type="domain" description="CCT" evidence="12">
    <location>
        <begin position="425"/>
        <end position="467"/>
    </location>
</feature>
<feature type="domain" description="B box-type" evidence="11">
    <location>
        <begin position="7"/>
        <end position="54"/>
    </location>
</feature>
<comment type="subcellular location">
    <subcellularLocation>
        <location evidence="1 9">Nucleus</location>
    </subcellularLocation>
</comment>
<evidence type="ECO:0000256" key="8">
    <source>
        <dbReference type="PROSITE-ProRule" id="PRU00024"/>
    </source>
</evidence>
<evidence type="ECO:0000256" key="1">
    <source>
        <dbReference type="ARBA" id="ARBA00004123"/>
    </source>
</evidence>
<evidence type="ECO:0000256" key="7">
    <source>
        <dbReference type="ARBA" id="ARBA00023242"/>
    </source>
</evidence>
<evidence type="ECO:0000256" key="3">
    <source>
        <dbReference type="ARBA" id="ARBA00022723"/>
    </source>
</evidence>
<feature type="region of interest" description="Disordered" evidence="10">
    <location>
        <begin position="350"/>
        <end position="372"/>
    </location>
</feature>